<dbReference type="PANTHER" id="PTHR23502:SF30">
    <property type="entry name" value="TRANSPORTER, PUTATIVE (AFU_ORTHOLOGUE AFUA_8G04702)-RELATED"/>
    <property type="match status" value="1"/>
</dbReference>
<dbReference type="SUPFAM" id="SSF103473">
    <property type="entry name" value="MFS general substrate transporter"/>
    <property type="match status" value="1"/>
</dbReference>
<evidence type="ECO:0000256" key="4">
    <source>
        <dbReference type="ARBA" id="ARBA00023136"/>
    </source>
</evidence>
<evidence type="ECO:0000256" key="2">
    <source>
        <dbReference type="ARBA" id="ARBA00022692"/>
    </source>
</evidence>
<evidence type="ECO:0000313" key="6">
    <source>
        <dbReference type="EMBL" id="KAB8416411.1"/>
    </source>
</evidence>
<evidence type="ECO:0000256" key="3">
    <source>
        <dbReference type="ARBA" id="ARBA00022989"/>
    </source>
</evidence>
<feature type="transmembrane region" description="Helical" evidence="5">
    <location>
        <begin position="453"/>
        <end position="472"/>
    </location>
</feature>
<gene>
    <name evidence="6" type="ORF">FH972_024930</name>
</gene>
<evidence type="ECO:0000256" key="1">
    <source>
        <dbReference type="ARBA" id="ARBA00004141"/>
    </source>
</evidence>
<comment type="subcellular location">
    <subcellularLocation>
        <location evidence="1">Membrane</location>
        <topology evidence="1">Multi-pass membrane protein</topology>
    </subcellularLocation>
</comment>
<name>A0A5N6KZJ1_9ROSI</name>
<evidence type="ECO:0000313" key="7">
    <source>
        <dbReference type="Proteomes" id="UP000327013"/>
    </source>
</evidence>
<feature type="transmembrane region" description="Helical" evidence="5">
    <location>
        <begin position="302"/>
        <end position="324"/>
    </location>
</feature>
<feature type="transmembrane region" description="Helical" evidence="5">
    <location>
        <begin position="484"/>
        <end position="503"/>
    </location>
</feature>
<keyword evidence="7" id="KW-1185">Reference proteome</keyword>
<dbReference type="InterPro" id="IPR036259">
    <property type="entry name" value="MFS_trans_sf"/>
</dbReference>
<feature type="transmembrane region" description="Helical" evidence="5">
    <location>
        <begin position="61"/>
        <end position="82"/>
    </location>
</feature>
<dbReference type="Gene3D" id="1.20.1250.20">
    <property type="entry name" value="MFS general substrate transporter like domains"/>
    <property type="match status" value="1"/>
</dbReference>
<feature type="transmembrane region" description="Helical" evidence="5">
    <location>
        <begin position="388"/>
        <end position="409"/>
    </location>
</feature>
<dbReference type="GO" id="GO:0005886">
    <property type="term" value="C:plasma membrane"/>
    <property type="evidence" value="ECO:0007669"/>
    <property type="project" value="TreeGrafter"/>
</dbReference>
<sequence>MDTRLKTDIPGTTYLVDVSHALDTTSKKTLSDIVLVPTPSSDPDDPLNWSPRRKTLATFCWVLYTVVNGIAGANLSSVLVPFSANTGLAVHTLTSGTGYLFLLAGWGLLFWQPFALQYGKRLTYIVSLLALTAISVWAPYCRSEGQWYARSILFGFFAAPIEALPELSVTDLYFTHERGTYLGLYAASLVGSNFFSPFMCGFINDGQGWRWVFFWPAIFCGAGAVVLFFLMEETNYDRHDPPLHHNNNPDLSIQTERLEKEGVQPSISDAPVHCNKKTYRQKLSLLDTSRPFTMHKRLVTQLIFLTFPVPVYAGFAYGSTLIWFNVLNATASTILGGPPYEFAPAIVGLTYLAAVIGTAIGMIYTGTLSDRIVLRLSRRNKGVMEPEFRLWLFAITTLLIPFSLLLWGVGSAHGVHWFGLLVAMAMLAFNNTCGASLGVNYLVDCYREMSGDALTAVIIVRNTMSFAIGYGITPWVANMGRQNAFITAAFIGMAISLLFLVMIKWGKRIRTRSKDQYWQMVARQ</sequence>
<reference evidence="6 7" key="1">
    <citation type="submission" date="2019-06" db="EMBL/GenBank/DDBJ databases">
        <title>A chromosomal-level reference genome of Carpinus fangiana (Coryloideae, Betulaceae).</title>
        <authorList>
            <person name="Yang X."/>
            <person name="Wang Z."/>
            <person name="Zhang L."/>
            <person name="Hao G."/>
            <person name="Liu J."/>
            <person name="Yang Y."/>
        </authorList>
    </citation>
    <scope>NUCLEOTIDE SEQUENCE [LARGE SCALE GENOMIC DNA]</scope>
    <source>
        <strain evidence="6">Cfa_2016G</strain>
        <tissue evidence="6">Leaf</tissue>
    </source>
</reference>
<dbReference type="GO" id="GO:0022857">
    <property type="term" value="F:transmembrane transporter activity"/>
    <property type="evidence" value="ECO:0007669"/>
    <property type="project" value="InterPro"/>
</dbReference>
<dbReference type="OrthoDB" id="5215911at2759"/>
<dbReference type="Proteomes" id="UP000327013">
    <property type="component" value="Unassembled WGS sequence"/>
</dbReference>
<feature type="transmembrane region" description="Helical" evidence="5">
    <location>
        <begin position="181"/>
        <end position="199"/>
    </location>
</feature>
<protein>
    <recommendedName>
        <fullName evidence="8">Major facilitator superfamily (MFS) profile domain-containing protein</fullName>
    </recommendedName>
</protein>
<evidence type="ECO:0000256" key="5">
    <source>
        <dbReference type="SAM" id="Phobius"/>
    </source>
</evidence>
<dbReference type="AlphaFoldDB" id="A0A5N6KZJ1"/>
<proteinExistence type="predicted"/>
<evidence type="ECO:0008006" key="8">
    <source>
        <dbReference type="Google" id="ProtNLM"/>
    </source>
</evidence>
<feature type="transmembrane region" description="Helical" evidence="5">
    <location>
        <begin position="415"/>
        <end position="441"/>
    </location>
</feature>
<dbReference type="InterPro" id="IPR011701">
    <property type="entry name" value="MFS"/>
</dbReference>
<dbReference type="PANTHER" id="PTHR23502">
    <property type="entry name" value="MAJOR FACILITATOR SUPERFAMILY"/>
    <property type="match status" value="1"/>
</dbReference>
<keyword evidence="4 5" id="KW-0472">Membrane</keyword>
<accession>A0A5N6KZJ1</accession>
<keyword evidence="3 5" id="KW-1133">Transmembrane helix</keyword>
<feature type="transmembrane region" description="Helical" evidence="5">
    <location>
        <begin position="211"/>
        <end position="230"/>
    </location>
</feature>
<feature type="transmembrane region" description="Helical" evidence="5">
    <location>
        <begin position="344"/>
        <end position="367"/>
    </location>
</feature>
<dbReference type="Pfam" id="PF07690">
    <property type="entry name" value="MFS_1"/>
    <property type="match status" value="1"/>
</dbReference>
<feature type="transmembrane region" description="Helical" evidence="5">
    <location>
        <begin position="88"/>
        <end position="110"/>
    </location>
</feature>
<keyword evidence="2 5" id="KW-0812">Transmembrane</keyword>
<feature type="transmembrane region" description="Helical" evidence="5">
    <location>
        <begin position="122"/>
        <end position="140"/>
    </location>
</feature>
<organism evidence="6 7">
    <name type="scientific">Carpinus fangiana</name>
    <dbReference type="NCBI Taxonomy" id="176857"/>
    <lineage>
        <taxon>Eukaryota</taxon>
        <taxon>Viridiplantae</taxon>
        <taxon>Streptophyta</taxon>
        <taxon>Embryophyta</taxon>
        <taxon>Tracheophyta</taxon>
        <taxon>Spermatophyta</taxon>
        <taxon>Magnoliopsida</taxon>
        <taxon>eudicotyledons</taxon>
        <taxon>Gunneridae</taxon>
        <taxon>Pentapetalae</taxon>
        <taxon>rosids</taxon>
        <taxon>fabids</taxon>
        <taxon>Fagales</taxon>
        <taxon>Betulaceae</taxon>
        <taxon>Carpinus</taxon>
    </lineage>
</organism>
<feature type="transmembrane region" description="Helical" evidence="5">
    <location>
        <begin position="152"/>
        <end position="174"/>
    </location>
</feature>
<comment type="caution">
    <text evidence="6">The sequence shown here is derived from an EMBL/GenBank/DDBJ whole genome shotgun (WGS) entry which is preliminary data.</text>
</comment>
<dbReference type="EMBL" id="VIBQ01000031">
    <property type="protein sequence ID" value="KAB8416411.1"/>
    <property type="molecule type" value="Genomic_DNA"/>
</dbReference>